<organism evidence="1 2">
    <name type="scientific">Brachionus plicatilis</name>
    <name type="common">Marine rotifer</name>
    <name type="synonym">Brachionus muelleri</name>
    <dbReference type="NCBI Taxonomy" id="10195"/>
    <lineage>
        <taxon>Eukaryota</taxon>
        <taxon>Metazoa</taxon>
        <taxon>Spiralia</taxon>
        <taxon>Gnathifera</taxon>
        <taxon>Rotifera</taxon>
        <taxon>Eurotatoria</taxon>
        <taxon>Monogononta</taxon>
        <taxon>Pseudotrocha</taxon>
        <taxon>Ploima</taxon>
        <taxon>Brachionidae</taxon>
        <taxon>Brachionus</taxon>
    </lineage>
</organism>
<reference evidence="1 2" key="1">
    <citation type="journal article" date="2018" name="Sci. Rep.">
        <title>Genomic signatures of local adaptation to the degree of environmental predictability in rotifers.</title>
        <authorList>
            <person name="Franch-Gras L."/>
            <person name="Hahn C."/>
            <person name="Garcia-Roger E.M."/>
            <person name="Carmona M.J."/>
            <person name="Serra M."/>
            <person name="Gomez A."/>
        </authorList>
    </citation>
    <scope>NUCLEOTIDE SEQUENCE [LARGE SCALE GENOMIC DNA]</scope>
    <source>
        <strain evidence="1">HYR1</strain>
    </source>
</reference>
<keyword evidence="2" id="KW-1185">Reference proteome</keyword>
<name>A0A3M7R6S7_BRAPC</name>
<proteinExistence type="predicted"/>
<evidence type="ECO:0000313" key="2">
    <source>
        <dbReference type="Proteomes" id="UP000276133"/>
    </source>
</evidence>
<dbReference type="EMBL" id="REGN01004104">
    <property type="protein sequence ID" value="RNA19091.1"/>
    <property type="molecule type" value="Genomic_DNA"/>
</dbReference>
<dbReference type="AlphaFoldDB" id="A0A3M7R6S7"/>
<sequence length="86" mass="10722">MFAQLNNILHFILYHRSECLISITNIDRRYRYFQNRYRLDVSIFYRYHASVSIYYRYHPRVSTYYRYHPMVSIFAKNLEGNKQLVN</sequence>
<protein>
    <submittedName>
        <fullName evidence="1">Uncharacterized protein</fullName>
    </submittedName>
</protein>
<dbReference type="Proteomes" id="UP000276133">
    <property type="component" value="Unassembled WGS sequence"/>
</dbReference>
<accession>A0A3M7R6S7</accession>
<evidence type="ECO:0000313" key="1">
    <source>
        <dbReference type="EMBL" id="RNA19091.1"/>
    </source>
</evidence>
<comment type="caution">
    <text evidence="1">The sequence shown here is derived from an EMBL/GenBank/DDBJ whole genome shotgun (WGS) entry which is preliminary data.</text>
</comment>
<gene>
    <name evidence="1" type="ORF">BpHYR1_008116</name>
</gene>